<evidence type="ECO:0008006" key="3">
    <source>
        <dbReference type="Google" id="ProtNLM"/>
    </source>
</evidence>
<evidence type="ECO:0000313" key="2">
    <source>
        <dbReference type="Proteomes" id="UP000494183"/>
    </source>
</evidence>
<accession>A0A6S7FED3</accession>
<evidence type="ECO:0000313" key="1">
    <source>
        <dbReference type="EMBL" id="CAB3935133.1"/>
    </source>
</evidence>
<organism evidence="1 2">
    <name type="scientific">Achromobacter insolitus</name>
    <dbReference type="NCBI Taxonomy" id="217204"/>
    <lineage>
        <taxon>Bacteria</taxon>
        <taxon>Pseudomonadati</taxon>
        <taxon>Pseudomonadota</taxon>
        <taxon>Betaproteobacteria</taxon>
        <taxon>Burkholderiales</taxon>
        <taxon>Alcaligenaceae</taxon>
        <taxon>Achromobacter</taxon>
    </lineage>
</organism>
<sequence>MSQITVQILNGMCCGFGNCAALCPEVFALDYDTNRTRILPDAPLANYAAAISKAASECPTQAIFFSASGGQARASHG</sequence>
<gene>
    <name evidence="1" type="ORF">LMG6000_04172</name>
</gene>
<dbReference type="RefSeq" id="WP_164794631.1">
    <property type="nucleotide sequence ID" value="NZ_CADILH010000007.1"/>
</dbReference>
<protein>
    <recommendedName>
        <fullName evidence="3">Ferredoxin</fullName>
    </recommendedName>
</protein>
<dbReference type="Gene3D" id="3.30.70.20">
    <property type="match status" value="1"/>
</dbReference>
<name>A0A6S7FED3_9BURK</name>
<reference evidence="1 2" key="1">
    <citation type="submission" date="2020-04" db="EMBL/GenBank/DDBJ databases">
        <authorList>
            <person name="De Canck E."/>
        </authorList>
    </citation>
    <scope>NUCLEOTIDE SEQUENCE [LARGE SCALE GENOMIC DNA]</scope>
    <source>
        <strain evidence="1 2">LMG 6000</strain>
    </source>
</reference>
<dbReference type="SUPFAM" id="SSF54862">
    <property type="entry name" value="4Fe-4S ferredoxins"/>
    <property type="match status" value="1"/>
</dbReference>
<dbReference type="Pfam" id="PF13370">
    <property type="entry name" value="Fer4_13"/>
    <property type="match status" value="1"/>
</dbReference>
<proteinExistence type="predicted"/>
<dbReference type="AlphaFoldDB" id="A0A6S7FED3"/>
<keyword evidence="2" id="KW-1185">Reference proteome</keyword>
<dbReference type="EMBL" id="CADILH010000007">
    <property type="protein sequence ID" value="CAB3935133.1"/>
    <property type="molecule type" value="Genomic_DNA"/>
</dbReference>
<dbReference type="Proteomes" id="UP000494183">
    <property type="component" value="Unassembled WGS sequence"/>
</dbReference>